<keyword evidence="2" id="KW-1185">Reference proteome</keyword>
<name>A0A261U5P3_9BORD</name>
<dbReference type="EMBL" id="NEVQ01000013">
    <property type="protein sequence ID" value="OZI56732.1"/>
    <property type="molecule type" value="Genomic_DNA"/>
</dbReference>
<reference evidence="1 2" key="1">
    <citation type="submission" date="2017-05" db="EMBL/GenBank/DDBJ databases">
        <title>Complete and WGS of Bordetella genogroups.</title>
        <authorList>
            <person name="Spilker T."/>
            <person name="LiPuma J."/>
        </authorList>
    </citation>
    <scope>NUCLEOTIDE SEQUENCE [LARGE SCALE GENOMIC DNA]</scope>
    <source>
        <strain evidence="1 2">AU9919</strain>
    </source>
</reference>
<gene>
    <name evidence="1" type="ORF">CAL20_15130</name>
</gene>
<sequence length="255" mass="25772">MAYLKLGVDAPSLNFPWLGDFSAPELSYTTGLVGLYVLGTSDSMSSRNFVNPNLPLLVVGSPDYSTDGAGVGPEAYFDTQLPSTADMTILAVAQKLDGGGAAVVSNLSSAEQAGTPFSRGDSVSVGISGSSLYTQLFRDRNGADAAPSGGPTVTRNLPGGWAIIGAAFKAEDNSGAAVLGQGGANASSNYPALGEVRTSFSANLRIGATHSGSLSGECRVRMVAIYNTVPPSGALGALVNSVRTGFGPSVGLNDL</sequence>
<protein>
    <submittedName>
        <fullName evidence="1">Uncharacterized protein</fullName>
    </submittedName>
</protein>
<evidence type="ECO:0000313" key="2">
    <source>
        <dbReference type="Proteomes" id="UP000216885"/>
    </source>
</evidence>
<organism evidence="1 2">
    <name type="scientific">Bordetella genomosp. 4</name>
    <dbReference type="NCBI Taxonomy" id="463044"/>
    <lineage>
        <taxon>Bacteria</taxon>
        <taxon>Pseudomonadati</taxon>
        <taxon>Pseudomonadota</taxon>
        <taxon>Betaproteobacteria</taxon>
        <taxon>Burkholderiales</taxon>
        <taxon>Alcaligenaceae</taxon>
        <taxon>Bordetella</taxon>
    </lineage>
</organism>
<proteinExistence type="predicted"/>
<comment type="caution">
    <text evidence="1">The sequence shown here is derived from an EMBL/GenBank/DDBJ whole genome shotgun (WGS) entry which is preliminary data.</text>
</comment>
<dbReference type="Proteomes" id="UP000216885">
    <property type="component" value="Unassembled WGS sequence"/>
</dbReference>
<accession>A0A261U5P3</accession>
<dbReference type="RefSeq" id="WP_094838246.1">
    <property type="nucleotide sequence ID" value="NZ_NEVQ01000013.1"/>
</dbReference>
<dbReference type="AlphaFoldDB" id="A0A261U5P3"/>
<evidence type="ECO:0000313" key="1">
    <source>
        <dbReference type="EMBL" id="OZI56732.1"/>
    </source>
</evidence>